<dbReference type="EMBL" id="WWSC01000002">
    <property type="protein sequence ID" value="MZK40415.1"/>
    <property type="molecule type" value="Genomic_DNA"/>
</dbReference>
<comment type="caution">
    <text evidence="2">The sequence shown here is derived from an EMBL/GenBank/DDBJ whole genome shotgun (WGS) entry which is preliminary data.</text>
</comment>
<dbReference type="EMBL" id="WWSB01000001">
    <property type="protein sequence ID" value="MZK16680.1"/>
    <property type="molecule type" value="Genomic_DNA"/>
</dbReference>
<evidence type="ECO:0000313" key="3">
    <source>
        <dbReference type="Proteomes" id="UP000446719"/>
    </source>
</evidence>
<evidence type="ECO:0000313" key="2">
    <source>
        <dbReference type="EMBL" id="MZK40415.1"/>
    </source>
</evidence>
<dbReference type="Pfam" id="PF10711">
    <property type="entry name" value="DUF2513"/>
    <property type="match status" value="1"/>
</dbReference>
<dbReference type="RefSeq" id="WP_161143154.1">
    <property type="nucleotide sequence ID" value="NZ_RCYC01000005.1"/>
</dbReference>
<gene>
    <name evidence="2" type="ORF">GT528_01540</name>
    <name evidence="1" type="ORF">GT565_00800</name>
</gene>
<evidence type="ECO:0000313" key="4">
    <source>
        <dbReference type="Proteomes" id="UP000472916"/>
    </source>
</evidence>
<dbReference type="InterPro" id="IPR019650">
    <property type="entry name" value="DUF2513"/>
</dbReference>
<name>A0A6L8RYV5_9FIRM</name>
<sequence length="128" mass="14733">MKLNPDCIRDILLVVEEIPDINHHWRFDKETVPELLPNYSFDEVMYHIRQCQLNEFFFQASCNITGTCYTISDLSPKGHEFLANIRNDSFYNKVKDIGTELGVQSLKDLTQIALSAASLVIKSHFNLP</sequence>
<reference evidence="3 4" key="1">
    <citation type="journal article" date="2019" name="Nat. Med.">
        <title>A library of human gut bacterial isolates paired with longitudinal multiomics data enables mechanistic microbiome research.</title>
        <authorList>
            <person name="Poyet M."/>
            <person name="Groussin M."/>
            <person name="Gibbons S.M."/>
            <person name="Avila-Pacheco J."/>
            <person name="Jiang X."/>
            <person name="Kearney S.M."/>
            <person name="Perrotta A.R."/>
            <person name="Berdy B."/>
            <person name="Zhao S."/>
            <person name="Lieberman T.D."/>
            <person name="Swanson P.K."/>
            <person name="Smith M."/>
            <person name="Roesemann S."/>
            <person name="Alexander J.E."/>
            <person name="Rich S.A."/>
            <person name="Livny J."/>
            <person name="Vlamakis H."/>
            <person name="Clish C."/>
            <person name="Bullock K."/>
            <person name="Deik A."/>
            <person name="Scott J."/>
            <person name="Pierce K.A."/>
            <person name="Xavier R.J."/>
            <person name="Alm E.J."/>
        </authorList>
    </citation>
    <scope>NUCLEOTIDE SEQUENCE [LARGE SCALE GENOMIC DNA]</scope>
    <source>
        <strain evidence="2 4">BIOML-A6</strain>
        <strain evidence="1 3">BIOML-A7</strain>
    </source>
</reference>
<dbReference type="Proteomes" id="UP000446719">
    <property type="component" value="Unassembled WGS sequence"/>
</dbReference>
<proteinExistence type="predicted"/>
<accession>A0A6L8RYV5</accession>
<dbReference type="AlphaFoldDB" id="A0A6L8RYV5"/>
<evidence type="ECO:0000313" key="1">
    <source>
        <dbReference type="EMBL" id="MZK16680.1"/>
    </source>
</evidence>
<dbReference type="Proteomes" id="UP000472916">
    <property type="component" value="Unassembled WGS sequence"/>
</dbReference>
<protein>
    <submittedName>
        <fullName evidence="2">DUF2513 domain-containing protein</fullName>
    </submittedName>
</protein>
<organism evidence="2 4">
    <name type="scientific">Dorea longicatena</name>
    <dbReference type="NCBI Taxonomy" id="88431"/>
    <lineage>
        <taxon>Bacteria</taxon>
        <taxon>Bacillati</taxon>
        <taxon>Bacillota</taxon>
        <taxon>Clostridia</taxon>
        <taxon>Lachnospirales</taxon>
        <taxon>Lachnospiraceae</taxon>
        <taxon>Dorea</taxon>
    </lineage>
</organism>